<organism evidence="1 2">
    <name type="scientific">Phanerochaete sordida</name>
    <dbReference type="NCBI Taxonomy" id="48140"/>
    <lineage>
        <taxon>Eukaryota</taxon>
        <taxon>Fungi</taxon>
        <taxon>Dikarya</taxon>
        <taxon>Basidiomycota</taxon>
        <taxon>Agaricomycotina</taxon>
        <taxon>Agaricomycetes</taxon>
        <taxon>Polyporales</taxon>
        <taxon>Phanerochaetaceae</taxon>
        <taxon>Phanerochaete</taxon>
    </lineage>
</organism>
<dbReference type="EMBL" id="BPQB01000009">
    <property type="protein sequence ID" value="GJE88547.1"/>
    <property type="molecule type" value="Genomic_DNA"/>
</dbReference>
<proteinExistence type="predicted"/>
<evidence type="ECO:0000313" key="2">
    <source>
        <dbReference type="Proteomes" id="UP000703269"/>
    </source>
</evidence>
<accession>A0A9P3G5N4</accession>
<evidence type="ECO:0000313" key="1">
    <source>
        <dbReference type="EMBL" id="GJE88547.1"/>
    </source>
</evidence>
<dbReference type="OrthoDB" id="2802668at2759"/>
<reference evidence="1 2" key="1">
    <citation type="submission" date="2021-08" db="EMBL/GenBank/DDBJ databases">
        <title>Draft Genome Sequence of Phanerochaete sordida strain YK-624.</title>
        <authorList>
            <person name="Mori T."/>
            <person name="Dohra H."/>
            <person name="Suzuki T."/>
            <person name="Kawagishi H."/>
            <person name="Hirai H."/>
        </authorList>
    </citation>
    <scope>NUCLEOTIDE SEQUENCE [LARGE SCALE GENOMIC DNA]</scope>
    <source>
        <strain evidence="1 2">YK-624</strain>
    </source>
</reference>
<name>A0A9P3G5N4_9APHY</name>
<protein>
    <submittedName>
        <fullName evidence="1">Uncharacterized protein</fullName>
    </submittedName>
</protein>
<comment type="caution">
    <text evidence="1">The sequence shown here is derived from an EMBL/GenBank/DDBJ whole genome shotgun (WGS) entry which is preliminary data.</text>
</comment>
<sequence length="352" mass="38503">MPSLPFDLWYAVCAQIVAECIDDQLLGPLRHVPPSPAATSPSPEEAAILSSNPVIPLLQTSLDVRRATLHVLSDALSIPVNSTGVGSLSEKPWSRIHPVRVRLWEARHRTWAADAADSASAHLAPLRAPSPVLQMYELCAQLIGGFRCAFLCVLLRETSDGPDRAGPGRLASMFQRCPVLLTAFSMDQFMPRLPQAAFKYYVTSRLLTIFIVGCQAAFLTNLFEPPEGVDGLPGLDRLPADAALATIEDALQDVRKDISLSPGLAHWDQNMGDNAPPGLPPSFFEDYCGFAEMVPGFAKALKMKPWDEDKDLPPLIGRIRAVFRQERADMQAFAAKLEERRAQILKERAGAA</sequence>
<dbReference type="Proteomes" id="UP000703269">
    <property type="component" value="Unassembled WGS sequence"/>
</dbReference>
<dbReference type="AlphaFoldDB" id="A0A9P3G5N4"/>
<keyword evidence="2" id="KW-1185">Reference proteome</keyword>
<gene>
    <name evidence="1" type="ORF">PsYK624_046300</name>
</gene>